<evidence type="ECO:0000313" key="4">
    <source>
        <dbReference type="Proteomes" id="UP000033966"/>
    </source>
</evidence>
<keyword evidence="2" id="KW-0472">Membrane</keyword>
<protein>
    <submittedName>
        <fullName evidence="3">Uncharacterized protein</fullName>
    </submittedName>
</protein>
<sequence>MQNQNPMPAQKESSFKNMLVVVGLIVVLAIVGLWIWKQSTEKEEIPQNIVGENEAQVPSTDGGTATTSEDTTQAIEQDLQGINSIDLQNEFNDIDSNLNNL</sequence>
<proteinExistence type="predicted"/>
<evidence type="ECO:0000256" key="2">
    <source>
        <dbReference type="SAM" id="Phobius"/>
    </source>
</evidence>
<feature type="region of interest" description="Disordered" evidence="1">
    <location>
        <begin position="46"/>
        <end position="68"/>
    </location>
</feature>
<feature type="transmembrane region" description="Helical" evidence="2">
    <location>
        <begin position="15"/>
        <end position="36"/>
    </location>
</feature>
<comment type="caution">
    <text evidence="3">The sequence shown here is derived from an EMBL/GenBank/DDBJ whole genome shotgun (WGS) entry which is preliminary data.</text>
</comment>
<dbReference type="AlphaFoldDB" id="A0A0G1L4A1"/>
<evidence type="ECO:0000313" key="3">
    <source>
        <dbReference type="EMBL" id="KKT90588.1"/>
    </source>
</evidence>
<accession>A0A0G1L4A1</accession>
<name>A0A0G1L4A1_9BACT</name>
<dbReference type="Proteomes" id="UP000033966">
    <property type="component" value="Unassembled WGS sequence"/>
</dbReference>
<evidence type="ECO:0000256" key="1">
    <source>
        <dbReference type="SAM" id="MobiDB-lite"/>
    </source>
</evidence>
<dbReference type="EMBL" id="LCKF01000033">
    <property type="protein sequence ID" value="KKT90588.1"/>
    <property type="molecule type" value="Genomic_DNA"/>
</dbReference>
<feature type="compositionally biased region" description="Polar residues" evidence="1">
    <location>
        <begin position="56"/>
        <end position="68"/>
    </location>
</feature>
<gene>
    <name evidence="3" type="ORF">UW92_C0033G0003</name>
</gene>
<organism evidence="3 4">
    <name type="scientific">Candidatus Jorgensenbacteria bacterium GW2011_GWA2_45_13</name>
    <dbReference type="NCBI Taxonomy" id="1618662"/>
    <lineage>
        <taxon>Bacteria</taxon>
        <taxon>Candidatus Joergenseniibacteriota</taxon>
    </lineage>
</organism>
<keyword evidence="2" id="KW-0812">Transmembrane</keyword>
<reference evidence="3 4" key="1">
    <citation type="journal article" date="2015" name="Nature">
        <title>rRNA introns, odd ribosomes, and small enigmatic genomes across a large radiation of phyla.</title>
        <authorList>
            <person name="Brown C.T."/>
            <person name="Hug L.A."/>
            <person name="Thomas B.C."/>
            <person name="Sharon I."/>
            <person name="Castelle C.J."/>
            <person name="Singh A."/>
            <person name="Wilkins M.J."/>
            <person name="Williams K.H."/>
            <person name="Banfield J.F."/>
        </authorList>
    </citation>
    <scope>NUCLEOTIDE SEQUENCE [LARGE SCALE GENOMIC DNA]</scope>
</reference>
<keyword evidence="2" id="KW-1133">Transmembrane helix</keyword>